<name>A0A3S3N988_9MAGN</name>
<sequence length="114" mass="12549">MNRNRFLQQKLTMSSTKIFKTKPAFTLLKTFLISTLQSSHPTASNGPPTKRREANPAVRSPPPPFKTPLSYSSSSKPLFCFSVSGISPDDPPRSRVPSAISVGKSPLDLRSFQK</sequence>
<feature type="region of interest" description="Disordered" evidence="1">
    <location>
        <begin position="37"/>
        <end position="72"/>
    </location>
</feature>
<protein>
    <submittedName>
        <fullName evidence="2">Uncharacterized protein</fullName>
    </submittedName>
</protein>
<feature type="compositionally biased region" description="Polar residues" evidence="1">
    <location>
        <begin position="37"/>
        <end position="47"/>
    </location>
</feature>
<comment type="caution">
    <text evidence="2">The sequence shown here is derived from an EMBL/GenBank/DDBJ whole genome shotgun (WGS) entry which is preliminary data.</text>
</comment>
<reference evidence="2 3" key="1">
    <citation type="journal article" date="2019" name="Nat. Plants">
        <title>Stout camphor tree genome fills gaps in understanding of flowering plant genome evolution.</title>
        <authorList>
            <person name="Chaw S.M."/>
            <person name="Liu Y.C."/>
            <person name="Wu Y.W."/>
            <person name="Wang H.Y."/>
            <person name="Lin C.I."/>
            <person name="Wu C.S."/>
            <person name="Ke H.M."/>
            <person name="Chang L.Y."/>
            <person name="Hsu C.Y."/>
            <person name="Yang H.T."/>
            <person name="Sudianto E."/>
            <person name="Hsu M.H."/>
            <person name="Wu K.P."/>
            <person name="Wang L.N."/>
            <person name="Leebens-Mack J.H."/>
            <person name="Tsai I.J."/>
        </authorList>
    </citation>
    <scope>NUCLEOTIDE SEQUENCE [LARGE SCALE GENOMIC DNA]</scope>
    <source>
        <strain evidence="3">cv. Chaw 1501</strain>
        <tissue evidence="2">Young leaves</tissue>
    </source>
</reference>
<dbReference type="EMBL" id="QPKB01000982">
    <property type="protein sequence ID" value="RWR98241.1"/>
    <property type="molecule type" value="Genomic_DNA"/>
</dbReference>
<accession>A0A3S3N988</accession>
<feature type="region of interest" description="Disordered" evidence="1">
    <location>
        <begin position="86"/>
        <end position="114"/>
    </location>
</feature>
<proteinExistence type="predicted"/>
<evidence type="ECO:0000313" key="2">
    <source>
        <dbReference type="EMBL" id="RWR98241.1"/>
    </source>
</evidence>
<dbReference type="AlphaFoldDB" id="A0A3S3N988"/>
<keyword evidence="3" id="KW-1185">Reference proteome</keyword>
<organism evidence="2 3">
    <name type="scientific">Cinnamomum micranthum f. kanehirae</name>
    <dbReference type="NCBI Taxonomy" id="337451"/>
    <lineage>
        <taxon>Eukaryota</taxon>
        <taxon>Viridiplantae</taxon>
        <taxon>Streptophyta</taxon>
        <taxon>Embryophyta</taxon>
        <taxon>Tracheophyta</taxon>
        <taxon>Spermatophyta</taxon>
        <taxon>Magnoliopsida</taxon>
        <taxon>Magnoliidae</taxon>
        <taxon>Laurales</taxon>
        <taxon>Lauraceae</taxon>
        <taxon>Cinnamomum</taxon>
    </lineage>
</organism>
<dbReference type="Proteomes" id="UP000283530">
    <property type="component" value="Unassembled WGS sequence"/>
</dbReference>
<gene>
    <name evidence="2" type="ORF">CKAN_02775800</name>
</gene>
<evidence type="ECO:0000313" key="3">
    <source>
        <dbReference type="Proteomes" id="UP000283530"/>
    </source>
</evidence>
<evidence type="ECO:0000256" key="1">
    <source>
        <dbReference type="SAM" id="MobiDB-lite"/>
    </source>
</evidence>